<evidence type="ECO:0000259" key="5">
    <source>
        <dbReference type="PROSITE" id="PS51746"/>
    </source>
</evidence>
<reference evidence="6" key="1">
    <citation type="submission" date="2021-01" db="UniProtKB">
        <authorList>
            <consortium name="EnsemblMetazoa"/>
        </authorList>
    </citation>
    <scope>IDENTIFICATION</scope>
</reference>
<dbReference type="SUPFAM" id="SSF81606">
    <property type="entry name" value="PP2C-like"/>
    <property type="match status" value="1"/>
</dbReference>
<dbReference type="PROSITE" id="PS51746">
    <property type="entry name" value="PPM_2"/>
    <property type="match status" value="1"/>
</dbReference>
<dbReference type="EnsemblMetazoa" id="XM_022795548">
    <property type="protein sequence ID" value="XP_022651283"/>
    <property type="gene ID" value="LOC111246254"/>
</dbReference>
<dbReference type="GO" id="GO:0046872">
    <property type="term" value="F:metal ion binding"/>
    <property type="evidence" value="ECO:0007669"/>
    <property type="project" value="UniProtKB-KW"/>
</dbReference>
<evidence type="ECO:0000256" key="2">
    <source>
        <dbReference type="ARBA" id="ARBA00022801"/>
    </source>
</evidence>
<dbReference type="EnsemblMetazoa" id="XM_022795549">
    <property type="protein sequence ID" value="XP_022651284"/>
    <property type="gene ID" value="LOC111246254"/>
</dbReference>
<organism evidence="6 7">
    <name type="scientific">Varroa destructor</name>
    <name type="common">Honeybee mite</name>
    <dbReference type="NCBI Taxonomy" id="109461"/>
    <lineage>
        <taxon>Eukaryota</taxon>
        <taxon>Metazoa</taxon>
        <taxon>Ecdysozoa</taxon>
        <taxon>Arthropoda</taxon>
        <taxon>Chelicerata</taxon>
        <taxon>Arachnida</taxon>
        <taxon>Acari</taxon>
        <taxon>Parasitiformes</taxon>
        <taxon>Mesostigmata</taxon>
        <taxon>Gamasina</taxon>
        <taxon>Dermanyssoidea</taxon>
        <taxon>Varroidae</taxon>
        <taxon>Varroa</taxon>
    </lineage>
</organism>
<dbReference type="InterPro" id="IPR000222">
    <property type="entry name" value="PP2C_BS"/>
</dbReference>
<dbReference type="SMART" id="SM00331">
    <property type="entry name" value="PP2C_SIG"/>
    <property type="match status" value="1"/>
</dbReference>
<dbReference type="CDD" id="cd00143">
    <property type="entry name" value="PP2Cc"/>
    <property type="match status" value="1"/>
</dbReference>
<dbReference type="PANTHER" id="PTHR47992">
    <property type="entry name" value="PROTEIN PHOSPHATASE"/>
    <property type="match status" value="1"/>
</dbReference>
<dbReference type="PROSITE" id="PS01032">
    <property type="entry name" value="PPM_1"/>
    <property type="match status" value="1"/>
</dbReference>
<dbReference type="OrthoDB" id="343114at2759"/>
<dbReference type="Proteomes" id="UP000594260">
    <property type="component" value="Unplaced"/>
</dbReference>
<keyword evidence="2 4" id="KW-0378">Hydrolase</keyword>
<sequence>MDDSAEGEVVLQFLWAHVELLTYLSRLCPIPLESFVCLCALLDRTAVVEVGVLLAVIATCLFVIRHPECHSHIREAFSLLPRAIRSIRQKFYLSIIKNASVWSPLDEVARLPAVNYKARELIAKLLNHYRRAHADADNKDCPKQSNDANCVQKSETAEWGKNDSMTEAFAMQGHRAHMEDRFCMLAEPKRDLYLYGVFDGHGGRAAADYTEKQLFPAILERIRQSTDEIDIASMQDILRQEILRVDEAFIKESKKKRDYSGTTCLVAVILGDTLIVANVGDSRGVMATDKGRAVPLSFDHKPQQTKEHKRIQDAGGFISFNGVWRVAGILATSRAIGDHPLKDRNLVTAEPDILTFNLTQQQGSFIVLASDGLWDIFSNEEAVAFVRQRSSLAGAGKELAKRAFEKGSQDNITVLVIDLSKYPLLQKILSKKKDEQNRVAKLQAQSMLAAARERADERAAAAAKSATLSVIAGGTLADCPSGPSTISE</sequence>
<keyword evidence="7" id="KW-1185">Reference proteome</keyword>
<dbReference type="RefSeq" id="XP_022651283.1">
    <property type="nucleotide sequence ID" value="XM_022795548.1"/>
</dbReference>
<dbReference type="InterPro" id="IPR001932">
    <property type="entry name" value="PPM-type_phosphatase-like_dom"/>
</dbReference>
<dbReference type="FunCoup" id="A0A7M7JFE5">
    <property type="interactions" value="1084"/>
</dbReference>
<dbReference type="GeneID" id="111246254"/>
<evidence type="ECO:0000313" key="7">
    <source>
        <dbReference type="Proteomes" id="UP000594260"/>
    </source>
</evidence>
<dbReference type="InParanoid" id="A0A7M7JFE5"/>
<evidence type="ECO:0000256" key="3">
    <source>
        <dbReference type="ARBA" id="ARBA00022912"/>
    </source>
</evidence>
<dbReference type="Gene3D" id="3.60.40.10">
    <property type="entry name" value="PPM-type phosphatase domain"/>
    <property type="match status" value="1"/>
</dbReference>
<dbReference type="Pfam" id="PF00481">
    <property type="entry name" value="PP2C"/>
    <property type="match status" value="1"/>
</dbReference>
<dbReference type="RefSeq" id="XP_022651284.1">
    <property type="nucleotide sequence ID" value="XM_022795549.1"/>
</dbReference>
<dbReference type="KEGG" id="vde:111246254"/>
<dbReference type="GO" id="GO:0004722">
    <property type="term" value="F:protein serine/threonine phosphatase activity"/>
    <property type="evidence" value="ECO:0007669"/>
    <property type="project" value="InterPro"/>
</dbReference>
<dbReference type="InterPro" id="IPR036457">
    <property type="entry name" value="PPM-type-like_dom_sf"/>
</dbReference>
<proteinExistence type="inferred from homology"/>
<accession>A0A7M7JFE5</accession>
<dbReference type="AlphaFoldDB" id="A0A7M7JFE5"/>
<name>A0A7M7JFE5_VARDE</name>
<dbReference type="InterPro" id="IPR015655">
    <property type="entry name" value="PP2C"/>
</dbReference>
<feature type="domain" description="PPM-type phosphatase" evidence="5">
    <location>
        <begin position="165"/>
        <end position="419"/>
    </location>
</feature>
<dbReference type="SMART" id="SM00332">
    <property type="entry name" value="PP2Cc"/>
    <property type="match status" value="1"/>
</dbReference>
<protein>
    <recommendedName>
        <fullName evidence="5">PPM-type phosphatase domain-containing protein</fullName>
    </recommendedName>
</protein>
<evidence type="ECO:0000256" key="4">
    <source>
        <dbReference type="RuleBase" id="RU003465"/>
    </source>
</evidence>
<comment type="similarity">
    <text evidence="4">Belongs to the PP2C family.</text>
</comment>
<evidence type="ECO:0000256" key="1">
    <source>
        <dbReference type="ARBA" id="ARBA00022723"/>
    </source>
</evidence>
<keyword evidence="1" id="KW-0479">Metal-binding</keyword>
<keyword evidence="3 4" id="KW-0904">Protein phosphatase</keyword>
<evidence type="ECO:0000313" key="6">
    <source>
        <dbReference type="EnsemblMetazoa" id="XP_022651283"/>
    </source>
</evidence>